<evidence type="ECO:0000256" key="7">
    <source>
        <dbReference type="PROSITE-ProRule" id="PRU00169"/>
    </source>
</evidence>
<dbReference type="InterPro" id="IPR011006">
    <property type="entry name" value="CheY-like_superfamily"/>
</dbReference>
<dbReference type="SMART" id="SM00388">
    <property type="entry name" value="HisKA"/>
    <property type="match status" value="1"/>
</dbReference>
<evidence type="ECO:0000259" key="10">
    <source>
        <dbReference type="PROSITE" id="PS50110"/>
    </source>
</evidence>
<feature type="modified residue" description="4-aspartylphosphate" evidence="7">
    <location>
        <position position="57"/>
    </location>
</feature>
<dbReference type="GO" id="GO:0009927">
    <property type="term" value="F:histidine phosphotransfer kinase activity"/>
    <property type="evidence" value="ECO:0007669"/>
    <property type="project" value="TreeGrafter"/>
</dbReference>
<dbReference type="PROSITE" id="PS50109">
    <property type="entry name" value="HIS_KIN"/>
    <property type="match status" value="1"/>
</dbReference>
<evidence type="ECO:0000256" key="2">
    <source>
        <dbReference type="ARBA" id="ARBA00012438"/>
    </source>
</evidence>
<dbReference type="AlphaFoldDB" id="A0AAE3GSH3"/>
<evidence type="ECO:0000313" key="11">
    <source>
        <dbReference type="EMBL" id="MCP2729880.1"/>
    </source>
</evidence>
<dbReference type="InterPro" id="IPR001789">
    <property type="entry name" value="Sig_transdc_resp-reg_receiver"/>
</dbReference>
<feature type="domain" description="Response regulatory" evidence="10">
    <location>
        <begin position="8"/>
        <end position="124"/>
    </location>
</feature>
<dbReference type="InterPro" id="IPR004358">
    <property type="entry name" value="Sig_transdc_His_kin-like_C"/>
</dbReference>
<accession>A0AAE3GSH3</accession>
<dbReference type="PRINTS" id="PR00344">
    <property type="entry name" value="BCTRLSENSOR"/>
</dbReference>
<dbReference type="InterPro" id="IPR036890">
    <property type="entry name" value="HATPase_C_sf"/>
</dbReference>
<dbReference type="SMART" id="SM00387">
    <property type="entry name" value="HATPase_c"/>
    <property type="match status" value="1"/>
</dbReference>
<keyword evidence="4" id="KW-0808">Transferase</keyword>
<dbReference type="GO" id="GO:0000155">
    <property type="term" value="F:phosphorelay sensor kinase activity"/>
    <property type="evidence" value="ECO:0007669"/>
    <property type="project" value="InterPro"/>
</dbReference>
<proteinExistence type="predicted"/>
<dbReference type="SMART" id="SM00448">
    <property type="entry name" value="REC"/>
    <property type="match status" value="1"/>
</dbReference>
<dbReference type="InterPro" id="IPR036097">
    <property type="entry name" value="HisK_dim/P_sf"/>
</dbReference>
<feature type="coiled-coil region" evidence="8">
    <location>
        <begin position="140"/>
        <end position="178"/>
    </location>
</feature>
<protein>
    <recommendedName>
        <fullName evidence="2">histidine kinase</fullName>
        <ecNumber evidence="2">2.7.13.3</ecNumber>
    </recommendedName>
</protein>
<dbReference type="SUPFAM" id="SSF47384">
    <property type="entry name" value="Homodimeric domain of signal transducing histidine kinase"/>
    <property type="match status" value="1"/>
</dbReference>
<dbReference type="PANTHER" id="PTHR43047:SF72">
    <property type="entry name" value="OSMOSENSING HISTIDINE PROTEIN KINASE SLN1"/>
    <property type="match status" value="1"/>
</dbReference>
<dbReference type="EMBL" id="JAMZMM010000150">
    <property type="protein sequence ID" value="MCP2729880.1"/>
    <property type="molecule type" value="Genomic_DNA"/>
</dbReference>
<dbReference type="RefSeq" id="WP_254012654.1">
    <property type="nucleotide sequence ID" value="NZ_JAMZMM010000150.1"/>
</dbReference>
<dbReference type="Pfam" id="PF02518">
    <property type="entry name" value="HATPase_c"/>
    <property type="match status" value="1"/>
</dbReference>
<dbReference type="PANTHER" id="PTHR43047">
    <property type="entry name" value="TWO-COMPONENT HISTIDINE PROTEIN KINASE"/>
    <property type="match status" value="1"/>
</dbReference>
<dbReference type="Pfam" id="PF00072">
    <property type="entry name" value="Response_reg"/>
    <property type="match status" value="1"/>
</dbReference>
<evidence type="ECO:0000256" key="4">
    <source>
        <dbReference type="ARBA" id="ARBA00022679"/>
    </source>
</evidence>
<dbReference type="Gene3D" id="1.10.287.130">
    <property type="match status" value="1"/>
</dbReference>
<dbReference type="Gene3D" id="3.30.565.10">
    <property type="entry name" value="Histidine kinase-like ATPase, C-terminal domain"/>
    <property type="match status" value="1"/>
</dbReference>
<dbReference type="PROSITE" id="PS50110">
    <property type="entry name" value="RESPONSE_REGULATORY"/>
    <property type="match status" value="1"/>
</dbReference>
<reference evidence="11" key="1">
    <citation type="submission" date="2022-06" db="EMBL/GenBank/DDBJ databases">
        <title>New cyanobacteria of genus Symplocastrum in benthos of Lake Baikal.</title>
        <authorList>
            <person name="Sorokovikova E."/>
            <person name="Tikhonova I."/>
            <person name="Krasnopeev A."/>
            <person name="Evseev P."/>
            <person name="Gladkikh A."/>
            <person name="Belykh O."/>
        </authorList>
    </citation>
    <scope>NUCLEOTIDE SEQUENCE</scope>
    <source>
        <strain evidence="11">BBK-W-15</strain>
    </source>
</reference>
<dbReference type="InterPro" id="IPR003661">
    <property type="entry name" value="HisK_dim/P_dom"/>
</dbReference>
<keyword evidence="6" id="KW-0902">Two-component regulatory system</keyword>
<sequence>MNSPDKDIILIVDDSPNNLEVLSDTLIDAGFEVAVATDGETAIEQIEYSPPSLILLDIMMPGIDGFETCRRLKGNPSSQNIPVIFMTALADTLDKVKGLNLGAVDYIVKPFRQEEVLARVRVHLKLYTLTKTLEDKNKTLLKEIEQRIAAEAKLQKLAEELEQRVEERTTKLTEALDNWQKAHTILVQNEKMFSLGQMIAGVAHEINNPVSSIHGNISYAKNYVRDLLQLIELYAKYYPSPQSEIQEKTKDIELDFLREDLPKLLNSMELGTDRICQIISSLRNFSRIKSGSMITVDIHQHLDSTLVLLQHRLKQAGKRPGIEMIKEYGNIPPVECDPGLLNQVFTNIITNAIDALEEADFRSYNLEGFTKDRKMPTIWIRTELSDNDRVAIRIMDNGPGIPVEIQPRLFEPFFTTKPFGKGTGLGLSICQDIVVDKHGGKLSFLSLPGEGTEFTVELLIR</sequence>
<keyword evidence="5" id="KW-0418">Kinase</keyword>
<dbReference type="EC" id="2.7.13.3" evidence="2"/>
<evidence type="ECO:0000313" key="12">
    <source>
        <dbReference type="Proteomes" id="UP001204953"/>
    </source>
</evidence>
<comment type="caution">
    <text evidence="11">The sequence shown here is derived from an EMBL/GenBank/DDBJ whole genome shotgun (WGS) entry which is preliminary data.</text>
</comment>
<evidence type="ECO:0000256" key="8">
    <source>
        <dbReference type="SAM" id="Coils"/>
    </source>
</evidence>
<keyword evidence="3 7" id="KW-0597">Phosphoprotein</keyword>
<dbReference type="Gene3D" id="3.40.50.2300">
    <property type="match status" value="1"/>
</dbReference>
<dbReference type="SUPFAM" id="SSF52172">
    <property type="entry name" value="CheY-like"/>
    <property type="match status" value="1"/>
</dbReference>
<name>A0AAE3GSH3_9CYAN</name>
<dbReference type="CDD" id="cd19920">
    <property type="entry name" value="REC_PA4781-like"/>
    <property type="match status" value="1"/>
</dbReference>
<dbReference type="Proteomes" id="UP001204953">
    <property type="component" value="Unassembled WGS sequence"/>
</dbReference>
<dbReference type="CDD" id="cd00082">
    <property type="entry name" value="HisKA"/>
    <property type="match status" value="1"/>
</dbReference>
<organism evidence="11 12">
    <name type="scientific">Limnofasciculus baicalensis BBK-W-15</name>
    <dbReference type="NCBI Taxonomy" id="2699891"/>
    <lineage>
        <taxon>Bacteria</taxon>
        <taxon>Bacillati</taxon>
        <taxon>Cyanobacteriota</taxon>
        <taxon>Cyanophyceae</taxon>
        <taxon>Coleofasciculales</taxon>
        <taxon>Coleofasciculaceae</taxon>
        <taxon>Limnofasciculus</taxon>
        <taxon>Limnofasciculus baicalensis</taxon>
    </lineage>
</organism>
<evidence type="ECO:0000256" key="6">
    <source>
        <dbReference type="ARBA" id="ARBA00023012"/>
    </source>
</evidence>
<dbReference type="InterPro" id="IPR003594">
    <property type="entry name" value="HATPase_dom"/>
</dbReference>
<keyword evidence="8" id="KW-0175">Coiled coil</keyword>
<dbReference type="InterPro" id="IPR005467">
    <property type="entry name" value="His_kinase_dom"/>
</dbReference>
<keyword evidence="12" id="KW-1185">Reference proteome</keyword>
<gene>
    <name evidence="11" type="ORF">NJ959_15705</name>
</gene>
<evidence type="ECO:0000259" key="9">
    <source>
        <dbReference type="PROSITE" id="PS50109"/>
    </source>
</evidence>
<feature type="domain" description="Histidine kinase" evidence="9">
    <location>
        <begin position="201"/>
        <end position="461"/>
    </location>
</feature>
<dbReference type="SUPFAM" id="SSF55874">
    <property type="entry name" value="ATPase domain of HSP90 chaperone/DNA topoisomerase II/histidine kinase"/>
    <property type="match status" value="1"/>
</dbReference>
<evidence type="ECO:0000256" key="5">
    <source>
        <dbReference type="ARBA" id="ARBA00022777"/>
    </source>
</evidence>
<evidence type="ECO:0000256" key="1">
    <source>
        <dbReference type="ARBA" id="ARBA00000085"/>
    </source>
</evidence>
<comment type="catalytic activity">
    <reaction evidence="1">
        <text>ATP + protein L-histidine = ADP + protein N-phospho-L-histidine.</text>
        <dbReference type="EC" id="2.7.13.3"/>
    </reaction>
</comment>
<dbReference type="GO" id="GO:0005886">
    <property type="term" value="C:plasma membrane"/>
    <property type="evidence" value="ECO:0007669"/>
    <property type="project" value="TreeGrafter"/>
</dbReference>
<evidence type="ECO:0000256" key="3">
    <source>
        <dbReference type="ARBA" id="ARBA00022553"/>
    </source>
</evidence>